<evidence type="ECO:0000313" key="8">
    <source>
        <dbReference type="EMBL" id="TVU23531.1"/>
    </source>
</evidence>
<dbReference type="EMBL" id="RWGY01000013">
    <property type="protein sequence ID" value="TVU23531.1"/>
    <property type="molecule type" value="Genomic_DNA"/>
</dbReference>
<dbReference type="Proteomes" id="UP000324897">
    <property type="component" value="Chromosome 2"/>
</dbReference>
<evidence type="ECO:0000256" key="4">
    <source>
        <dbReference type="SAM" id="Phobius"/>
    </source>
</evidence>
<organism evidence="8 9">
    <name type="scientific">Eragrostis curvula</name>
    <name type="common">weeping love grass</name>
    <dbReference type="NCBI Taxonomy" id="38414"/>
    <lineage>
        <taxon>Eukaryota</taxon>
        <taxon>Viridiplantae</taxon>
        <taxon>Streptophyta</taxon>
        <taxon>Embryophyta</taxon>
        <taxon>Tracheophyta</taxon>
        <taxon>Spermatophyta</taxon>
        <taxon>Magnoliopsida</taxon>
        <taxon>Liliopsida</taxon>
        <taxon>Poales</taxon>
        <taxon>Poaceae</taxon>
        <taxon>PACMAD clade</taxon>
        <taxon>Chloridoideae</taxon>
        <taxon>Eragrostideae</taxon>
        <taxon>Eragrostidinae</taxon>
        <taxon>Eragrostis</taxon>
    </lineage>
</organism>
<dbReference type="Pfam" id="PF26138">
    <property type="entry name" value="DUF8040"/>
    <property type="match status" value="1"/>
</dbReference>
<comment type="caution">
    <text evidence="8">The sequence shown here is derived from an EMBL/GenBank/DDBJ whole genome shotgun (WGS) entry which is preliminary data.</text>
</comment>
<keyword evidence="4" id="KW-0472">Membrane</keyword>
<reference evidence="8 9" key="1">
    <citation type="journal article" date="2019" name="Sci. Rep.">
        <title>A high-quality genome of Eragrostis curvula grass provides insights into Poaceae evolution and supports new strategies to enhance forage quality.</title>
        <authorList>
            <person name="Carballo J."/>
            <person name="Santos B.A.C.M."/>
            <person name="Zappacosta D."/>
            <person name="Garbus I."/>
            <person name="Selva J.P."/>
            <person name="Gallo C.A."/>
            <person name="Diaz A."/>
            <person name="Albertini E."/>
            <person name="Caccamo M."/>
            <person name="Echenique V."/>
        </authorList>
    </citation>
    <scope>NUCLEOTIDE SEQUENCE [LARGE SCALE GENOMIC DNA]</scope>
    <source>
        <strain evidence="9">cv. Victoria</strain>
        <tissue evidence="8">Leaf</tissue>
    </source>
</reference>
<dbReference type="Pfam" id="PF12776">
    <property type="entry name" value="Myb_DNA-bind_3"/>
    <property type="match status" value="1"/>
</dbReference>
<accession>A0A5J9UJN6</accession>
<gene>
    <name evidence="8" type="ORF">EJB05_25905</name>
</gene>
<keyword evidence="2" id="KW-0479">Metal-binding</keyword>
<evidence type="ECO:0008006" key="10">
    <source>
        <dbReference type="Google" id="ProtNLM"/>
    </source>
</evidence>
<dbReference type="InterPro" id="IPR058353">
    <property type="entry name" value="DUF8040"/>
</dbReference>
<dbReference type="Gramene" id="TVU23531">
    <property type="protein sequence ID" value="TVU23531"/>
    <property type="gene ID" value="EJB05_25905"/>
</dbReference>
<evidence type="ECO:0000256" key="3">
    <source>
        <dbReference type="SAM" id="MobiDB-lite"/>
    </source>
</evidence>
<dbReference type="PANTHER" id="PTHR47127">
    <property type="entry name" value="10A19I.15"/>
    <property type="match status" value="1"/>
</dbReference>
<evidence type="ECO:0000259" key="7">
    <source>
        <dbReference type="Pfam" id="PF26138"/>
    </source>
</evidence>
<feature type="compositionally biased region" description="Low complexity" evidence="3">
    <location>
        <begin position="51"/>
        <end position="66"/>
    </location>
</feature>
<evidence type="ECO:0000256" key="1">
    <source>
        <dbReference type="ARBA" id="ARBA00001968"/>
    </source>
</evidence>
<sequence>MQKSWPARCKARKRANLGSPPATRAISLALYSHRSRVPRHSRPRALTPAALPRSRSCSRRSLLSPSPTPTGLLLVLVGGRFVRELVCCCEGLVGWKMDPGEQRRMTVVKAAAFVTVIYAWLMTMLRMGGGSSARITYGPLSAMDEERQKNLNKIYNCNDIECVNMLRMRRAPFFNLCNLLRSRNLLRDSINSCVEEQVAMFLHVVGHNQRFRVIHTNWRRSIETISRYFREVLYAIGELREEMIRPPGNETHSRIRSSPRWYPYFKDCIGAIDGTHVHARVPAKIAAAFRGRKHYTTQNVLAAVDFDLYFTYVLAGWEGSAHDALILADAIEREDGLRVPPGKFYLLDAGYACRPEFLPPYRATRYHLQEYGGRNYPTNAKELFNLRHSGLRVSVERAFGALKGRFRILDNKLFHPYKTQVKLVLACCILHNWILRHGKDEVFPEEATWEPNTEGISGSHALPSEDNAAWGSRRDEIANQMWNNRGTSRTEARDMCHDGMADIFGNAGSDAPAVAEIVGSEAAPVKVVGDVPAAGEARGRGAMRWTSAMSGFVLRRMCQLISTGVRTDKGFKEVHLNQVAKVLQEFSGNDVTGTQVYNHLRKWRQRWMKVSKLRELSGANWDEDLCMISLEEEHYKGHIKAHPKDAEYLNKPIENYKQMEMIFGTGLATGKYAMGSNEPLGNPIADSGSAIKIESIDDKAARVIDDIAGLMSEAAKDAKEATSSATPAAPGTKRKRCALSEEDSVALSSMTDAVKDVAAAIRETKVEVLNPDLYGSVMYMAGFTEEALICAFSHLVDNKAQGDAFVKMTEAHRVLWLRTFLAKHYYI</sequence>
<evidence type="ECO:0000259" key="5">
    <source>
        <dbReference type="Pfam" id="PF12776"/>
    </source>
</evidence>
<comment type="cofactor">
    <cofactor evidence="1">
        <name>a divalent metal cation</name>
        <dbReference type="ChEBI" id="CHEBI:60240"/>
    </cofactor>
</comment>
<dbReference type="GO" id="GO:0046872">
    <property type="term" value="F:metal ion binding"/>
    <property type="evidence" value="ECO:0007669"/>
    <property type="project" value="UniProtKB-KW"/>
</dbReference>
<dbReference type="InterPro" id="IPR024752">
    <property type="entry name" value="Myb/SANT-like_dom"/>
</dbReference>
<name>A0A5J9UJN6_9POAL</name>
<feature type="domain" description="DUF8040" evidence="7">
    <location>
        <begin position="149"/>
        <end position="236"/>
    </location>
</feature>
<dbReference type="AlphaFoldDB" id="A0A5J9UJN6"/>
<feature type="non-terminal residue" evidence="8">
    <location>
        <position position="1"/>
    </location>
</feature>
<dbReference type="InterPro" id="IPR027806">
    <property type="entry name" value="HARBI1_dom"/>
</dbReference>
<keyword evidence="4" id="KW-0812">Transmembrane</keyword>
<feature type="domain" description="DDE Tnp4" evidence="6">
    <location>
        <begin position="272"/>
        <end position="432"/>
    </location>
</feature>
<keyword evidence="9" id="KW-1185">Reference proteome</keyword>
<feature type="region of interest" description="Disordered" evidence="3">
    <location>
        <begin position="36"/>
        <end position="66"/>
    </location>
</feature>
<evidence type="ECO:0000313" key="9">
    <source>
        <dbReference type="Proteomes" id="UP000324897"/>
    </source>
</evidence>
<feature type="domain" description="Myb/SANT-like" evidence="5">
    <location>
        <begin position="544"/>
        <end position="634"/>
    </location>
</feature>
<dbReference type="Pfam" id="PF13359">
    <property type="entry name" value="DDE_Tnp_4"/>
    <property type="match status" value="1"/>
</dbReference>
<dbReference type="OrthoDB" id="686674at2759"/>
<feature type="transmembrane region" description="Helical" evidence="4">
    <location>
        <begin position="106"/>
        <end position="125"/>
    </location>
</feature>
<keyword evidence="4" id="KW-1133">Transmembrane helix</keyword>
<protein>
    <recommendedName>
        <fullName evidence="10">Myb/SANT-like domain-containing protein</fullName>
    </recommendedName>
</protein>
<proteinExistence type="predicted"/>
<evidence type="ECO:0000256" key="2">
    <source>
        <dbReference type="ARBA" id="ARBA00022723"/>
    </source>
</evidence>
<evidence type="ECO:0000259" key="6">
    <source>
        <dbReference type="Pfam" id="PF13359"/>
    </source>
</evidence>